<dbReference type="InterPro" id="IPR029045">
    <property type="entry name" value="ClpP/crotonase-like_dom_sf"/>
</dbReference>
<dbReference type="EMBL" id="CAEZXM010000241">
    <property type="protein sequence ID" value="CAB4701070.1"/>
    <property type="molecule type" value="Genomic_DNA"/>
</dbReference>
<evidence type="ECO:0000256" key="1">
    <source>
        <dbReference type="ARBA" id="ARBA00005254"/>
    </source>
</evidence>
<dbReference type="InterPro" id="IPR001753">
    <property type="entry name" value="Enoyl-CoA_hydra/iso"/>
</dbReference>
<evidence type="ECO:0000313" key="2">
    <source>
        <dbReference type="EMBL" id="CAB4701070.1"/>
    </source>
</evidence>
<comment type="similarity">
    <text evidence="1">Belongs to the enoyl-CoA hydratase/isomerase family.</text>
</comment>
<reference evidence="2" key="1">
    <citation type="submission" date="2020-05" db="EMBL/GenBank/DDBJ databases">
        <authorList>
            <person name="Chiriac C."/>
            <person name="Salcher M."/>
            <person name="Ghai R."/>
            <person name="Kavagutti S V."/>
        </authorList>
    </citation>
    <scope>NUCLEOTIDE SEQUENCE</scope>
</reference>
<proteinExistence type="inferred from homology"/>
<dbReference type="Gene3D" id="3.90.226.10">
    <property type="entry name" value="2-enoyl-CoA Hydratase, Chain A, domain 1"/>
    <property type="match status" value="1"/>
</dbReference>
<sequence length="269" mass="29193">MKPSYTTITVEQQDAVLVVTLNRPDVLNAFDQTMQDELRSVWRDMRSDNSINVGVITGSGDRAFCVGIDRNQPMSVMEGTLFGTSNAFMYDDPGDDLGPKSCDLWKPVIAAVNGMCCGGGFYILAEADIVVAADHATFFDPHVTYGMPAVYEPMKMINRMPFGDLLRMSLVGSREKISAATALRMGMVSEVTASADLMATTLELAQAIASQPAMAVQATLRAIWAARELAPSQAKGMAPALIAHGMSQNLYAEGQQDFENKVRVKPKLR</sequence>
<dbReference type="SUPFAM" id="SSF52096">
    <property type="entry name" value="ClpP/crotonase"/>
    <property type="match status" value="1"/>
</dbReference>
<dbReference type="PANTHER" id="PTHR43802:SF1">
    <property type="entry name" value="IP11341P-RELATED"/>
    <property type="match status" value="1"/>
</dbReference>
<dbReference type="Pfam" id="PF00378">
    <property type="entry name" value="ECH_1"/>
    <property type="match status" value="1"/>
</dbReference>
<gene>
    <name evidence="2" type="ORF">UFOPK2366_01264</name>
</gene>
<name>A0A6J6PND6_9ZZZZ</name>
<protein>
    <submittedName>
        <fullName evidence="2">Unannotated protein</fullName>
    </submittedName>
</protein>
<dbReference type="CDD" id="cd06558">
    <property type="entry name" value="crotonase-like"/>
    <property type="match status" value="1"/>
</dbReference>
<accession>A0A6J6PND6</accession>
<organism evidence="2">
    <name type="scientific">freshwater metagenome</name>
    <dbReference type="NCBI Taxonomy" id="449393"/>
    <lineage>
        <taxon>unclassified sequences</taxon>
        <taxon>metagenomes</taxon>
        <taxon>ecological metagenomes</taxon>
    </lineage>
</organism>
<dbReference type="PANTHER" id="PTHR43802">
    <property type="entry name" value="ENOYL-COA HYDRATASE"/>
    <property type="match status" value="1"/>
</dbReference>
<dbReference type="AlphaFoldDB" id="A0A6J6PND6"/>